<dbReference type="Pfam" id="PF00534">
    <property type="entry name" value="Glycos_transf_1"/>
    <property type="match status" value="1"/>
</dbReference>
<dbReference type="EMBL" id="LBVL01000001">
    <property type="protein sequence ID" value="KKQ86163.1"/>
    <property type="molecule type" value="Genomic_DNA"/>
</dbReference>
<accession>A0A0G0L2H7</accession>
<gene>
    <name evidence="3" type="ORF">UT08_C0001G0029</name>
</gene>
<organism evidence="3 4">
    <name type="scientific">Candidatus Woesebacteria bacterium GW2011_GWB1_38_8</name>
    <dbReference type="NCBI Taxonomy" id="1618570"/>
    <lineage>
        <taxon>Bacteria</taxon>
        <taxon>Candidatus Woeseibacteriota</taxon>
    </lineage>
</organism>
<keyword evidence="3" id="KW-0808">Transferase</keyword>
<dbReference type="Gene3D" id="3.40.50.2000">
    <property type="entry name" value="Glycogen Phosphorylase B"/>
    <property type="match status" value="2"/>
</dbReference>
<feature type="domain" description="Glycosyl transferase family 1" evidence="1">
    <location>
        <begin position="194"/>
        <end position="344"/>
    </location>
</feature>
<sequence>MNILQVNTLDNQGGAAKVAYRLKNSLMIKGHNVKMLVSRKLTKDEDVIKIEYKRKLIKYFNSKRFYEFMLPTKNFFLQSDNFMRADVVHLHNLHGGYFNILSLPKISKLKPVVWTLHDPWIIFPNSMIPEYSLIFQSEPSYYSYLKKLAINRSRMILVSPSKWLKTIIESIYSDREVIVIPNGIDVRNFKRRDRQSLRRRLKLPVNKRVIVTVAQGGKDNIQKGWKQIDKLYSLLSLDDLIIVCIGGVNDNQNKSIISVPYLKNEKVISEYYSASDVFLSMSLAENFPLVVLEAMSCGLPVISYDVGGVKEIVKHGQTGYIARYNQIGDIAEGIVYFLSMGKDKFEYCSRRASLEIIKKYTLDRMTKSYLNLYESAMKNI</sequence>
<dbReference type="AlphaFoldDB" id="A0A0G0L2H7"/>
<dbReference type="InterPro" id="IPR028098">
    <property type="entry name" value="Glyco_trans_4-like_N"/>
</dbReference>
<evidence type="ECO:0000313" key="3">
    <source>
        <dbReference type="EMBL" id="KKQ86163.1"/>
    </source>
</evidence>
<comment type="caution">
    <text evidence="3">The sequence shown here is derived from an EMBL/GenBank/DDBJ whole genome shotgun (WGS) entry which is preliminary data.</text>
</comment>
<evidence type="ECO:0000259" key="1">
    <source>
        <dbReference type="Pfam" id="PF00534"/>
    </source>
</evidence>
<dbReference type="PANTHER" id="PTHR45947:SF3">
    <property type="entry name" value="SULFOQUINOVOSYL TRANSFERASE SQD2"/>
    <property type="match status" value="1"/>
</dbReference>
<dbReference type="SUPFAM" id="SSF53756">
    <property type="entry name" value="UDP-Glycosyltransferase/glycogen phosphorylase"/>
    <property type="match status" value="1"/>
</dbReference>
<protein>
    <submittedName>
        <fullName evidence="3">Glycosyl transferase, group 1/2 family protein</fullName>
    </submittedName>
</protein>
<evidence type="ECO:0000313" key="4">
    <source>
        <dbReference type="Proteomes" id="UP000034081"/>
    </source>
</evidence>
<dbReference type="Pfam" id="PF13439">
    <property type="entry name" value="Glyco_transf_4"/>
    <property type="match status" value="1"/>
</dbReference>
<dbReference type="Proteomes" id="UP000034081">
    <property type="component" value="Unassembled WGS sequence"/>
</dbReference>
<name>A0A0G0L2H7_9BACT</name>
<proteinExistence type="predicted"/>
<dbReference type="PANTHER" id="PTHR45947">
    <property type="entry name" value="SULFOQUINOVOSYL TRANSFERASE SQD2"/>
    <property type="match status" value="1"/>
</dbReference>
<reference evidence="3 4" key="1">
    <citation type="journal article" date="2015" name="Nature">
        <title>rRNA introns, odd ribosomes, and small enigmatic genomes across a large radiation of phyla.</title>
        <authorList>
            <person name="Brown C.T."/>
            <person name="Hug L.A."/>
            <person name="Thomas B.C."/>
            <person name="Sharon I."/>
            <person name="Castelle C.J."/>
            <person name="Singh A."/>
            <person name="Wilkins M.J."/>
            <person name="Williams K.H."/>
            <person name="Banfield J.F."/>
        </authorList>
    </citation>
    <scope>NUCLEOTIDE SEQUENCE [LARGE SCALE GENOMIC DNA]</scope>
</reference>
<evidence type="ECO:0000259" key="2">
    <source>
        <dbReference type="Pfam" id="PF13439"/>
    </source>
</evidence>
<dbReference type="InterPro" id="IPR001296">
    <property type="entry name" value="Glyco_trans_1"/>
</dbReference>
<feature type="domain" description="Glycosyltransferase subfamily 4-like N-terminal" evidence="2">
    <location>
        <begin position="13"/>
        <end position="186"/>
    </location>
</feature>
<dbReference type="InterPro" id="IPR050194">
    <property type="entry name" value="Glycosyltransferase_grp1"/>
</dbReference>
<dbReference type="GO" id="GO:0016757">
    <property type="term" value="F:glycosyltransferase activity"/>
    <property type="evidence" value="ECO:0007669"/>
    <property type="project" value="InterPro"/>
</dbReference>
<dbReference type="STRING" id="1618570.UT08_C0001G0029"/>